<sequence length="62" mass="7635">MPWRMQDDEGQELFGCHVRMYRRRSTRMAVSEEEQEWDWSSHHCPKRLPWLSLSAVCRRSLR</sequence>
<organism evidence="1">
    <name type="scientific">Arundo donax</name>
    <name type="common">Giant reed</name>
    <name type="synonym">Donax arundinaceus</name>
    <dbReference type="NCBI Taxonomy" id="35708"/>
    <lineage>
        <taxon>Eukaryota</taxon>
        <taxon>Viridiplantae</taxon>
        <taxon>Streptophyta</taxon>
        <taxon>Embryophyta</taxon>
        <taxon>Tracheophyta</taxon>
        <taxon>Spermatophyta</taxon>
        <taxon>Magnoliopsida</taxon>
        <taxon>Liliopsida</taxon>
        <taxon>Poales</taxon>
        <taxon>Poaceae</taxon>
        <taxon>PACMAD clade</taxon>
        <taxon>Arundinoideae</taxon>
        <taxon>Arundineae</taxon>
        <taxon>Arundo</taxon>
    </lineage>
</organism>
<accession>A0A0A8YLT0</accession>
<reference evidence="1" key="1">
    <citation type="submission" date="2014-09" db="EMBL/GenBank/DDBJ databases">
        <authorList>
            <person name="Magalhaes I.L.F."/>
            <person name="Oliveira U."/>
            <person name="Santos F.R."/>
            <person name="Vidigal T.H.D.A."/>
            <person name="Brescovit A.D."/>
            <person name="Santos A.J."/>
        </authorList>
    </citation>
    <scope>NUCLEOTIDE SEQUENCE</scope>
    <source>
        <tissue evidence="1">Shoot tissue taken approximately 20 cm above the soil surface</tissue>
    </source>
</reference>
<dbReference type="AlphaFoldDB" id="A0A0A8YLT0"/>
<protein>
    <submittedName>
        <fullName evidence="1">Uncharacterized protein</fullName>
    </submittedName>
</protein>
<name>A0A0A8YLT0_ARUDO</name>
<proteinExistence type="predicted"/>
<reference evidence="1" key="2">
    <citation type="journal article" date="2015" name="Data Brief">
        <title>Shoot transcriptome of the giant reed, Arundo donax.</title>
        <authorList>
            <person name="Barrero R.A."/>
            <person name="Guerrero F.D."/>
            <person name="Moolhuijzen P."/>
            <person name="Goolsby J.A."/>
            <person name="Tidwell J."/>
            <person name="Bellgard S.E."/>
            <person name="Bellgard M.I."/>
        </authorList>
    </citation>
    <scope>NUCLEOTIDE SEQUENCE</scope>
    <source>
        <tissue evidence="1">Shoot tissue taken approximately 20 cm above the soil surface</tissue>
    </source>
</reference>
<evidence type="ECO:0000313" key="1">
    <source>
        <dbReference type="EMBL" id="JAD26573.1"/>
    </source>
</evidence>
<dbReference type="EMBL" id="GBRH01271322">
    <property type="protein sequence ID" value="JAD26573.1"/>
    <property type="molecule type" value="Transcribed_RNA"/>
</dbReference>